<name>A0ACB6ZCC9_THEGA</name>
<comment type="caution">
    <text evidence="1">The sequence shown here is derived from an EMBL/GenBank/DDBJ whole genome shotgun (WGS) entry which is preliminary data.</text>
</comment>
<organism evidence="1 2">
    <name type="scientific">Thelephora ganbajun</name>
    <name type="common">Ganba fungus</name>
    <dbReference type="NCBI Taxonomy" id="370292"/>
    <lineage>
        <taxon>Eukaryota</taxon>
        <taxon>Fungi</taxon>
        <taxon>Dikarya</taxon>
        <taxon>Basidiomycota</taxon>
        <taxon>Agaricomycotina</taxon>
        <taxon>Agaricomycetes</taxon>
        <taxon>Thelephorales</taxon>
        <taxon>Thelephoraceae</taxon>
        <taxon>Thelephora</taxon>
    </lineage>
</organism>
<reference evidence="1" key="2">
    <citation type="journal article" date="2020" name="Nat. Commun.">
        <title>Large-scale genome sequencing of mycorrhizal fungi provides insights into the early evolution of symbiotic traits.</title>
        <authorList>
            <person name="Miyauchi S."/>
            <person name="Kiss E."/>
            <person name="Kuo A."/>
            <person name="Drula E."/>
            <person name="Kohler A."/>
            <person name="Sanchez-Garcia M."/>
            <person name="Morin E."/>
            <person name="Andreopoulos B."/>
            <person name="Barry K.W."/>
            <person name="Bonito G."/>
            <person name="Buee M."/>
            <person name="Carver A."/>
            <person name="Chen C."/>
            <person name="Cichocki N."/>
            <person name="Clum A."/>
            <person name="Culley D."/>
            <person name="Crous P.W."/>
            <person name="Fauchery L."/>
            <person name="Girlanda M."/>
            <person name="Hayes R.D."/>
            <person name="Keri Z."/>
            <person name="LaButti K."/>
            <person name="Lipzen A."/>
            <person name="Lombard V."/>
            <person name="Magnuson J."/>
            <person name="Maillard F."/>
            <person name="Murat C."/>
            <person name="Nolan M."/>
            <person name="Ohm R.A."/>
            <person name="Pangilinan J."/>
            <person name="Pereira M.F."/>
            <person name="Perotto S."/>
            <person name="Peter M."/>
            <person name="Pfister S."/>
            <person name="Riley R."/>
            <person name="Sitrit Y."/>
            <person name="Stielow J.B."/>
            <person name="Szollosi G."/>
            <person name="Zifcakova L."/>
            <person name="Stursova M."/>
            <person name="Spatafora J.W."/>
            <person name="Tedersoo L."/>
            <person name="Vaario L.M."/>
            <person name="Yamada A."/>
            <person name="Yan M."/>
            <person name="Wang P."/>
            <person name="Xu J."/>
            <person name="Bruns T."/>
            <person name="Baldrian P."/>
            <person name="Vilgalys R."/>
            <person name="Dunand C."/>
            <person name="Henrissat B."/>
            <person name="Grigoriev I.V."/>
            <person name="Hibbett D."/>
            <person name="Nagy L.G."/>
            <person name="Martin F.M."/>
        </authorList>
    </citation>
    <scope>NUCLEOTIDE SEQUENCE</scope>
    <source>
        <strain evidence="1">P2</strain>
    </source>
</reference>
<gene>
    <name evidence="1" type="ORF">BDM02DRAFT_3261806</name>
</gene>
<dbReference type="EMBL" id="MU118038">
    <property type="protein sequence ID" value="KAF9647224.1"/>
    <property type="molecule type" value="Genomic_DNA"/>
</dbReference>
<proteinExistence type="predicted"/>
<sequence>MAPFSQGYRKMLYTLVLSVWLCNLNGPRKDAIDALREQIDSHFREIDNRRSAQNSHVPISGLPLELLSEVFLCIVESSIWYDDAYFNRGTFRFRQVCKHWNEVAIGFPQLWVRWVTGVAKAWPLFNERSKGALFSLTWRYYTLFPLCKDILKIPGFPGRIRRLDFCGSSKQLEHLFSAFHLSPPSNASFIRLRITHRYGELGSQDHLAHVLPFSFPKLSKLDIDNFRPDPLSPVFTTSNLTSLKLDFPNGTKPRYTLAQFSQILQKHPGLRELDLNDDAMLQLDSSETPVPFVLSQLVDLKLCVVVNAVKKILVAYYECKGLDYTRKADYLAVSSRVDRRHPLVFVAQSRSAPTPTSQSTLELGFSRTDELFELLPLFPLDNVQDFTAEGLNLSSDEYYTMLQMTENLLPSTCSVKYRASAGNDGFSR</sequence>
<reference evidence="1" key="1">
    <citation type="submission" date="2019-10" db="EMBL/GenBank/DDBJ databases">
        <authorList>
            <consortium name="DOE Joint Genome Institute"/>
            <person name="Kuo A."/>
            <person name="Miyauchi S."/>
            <person name="Kiss E."/>
            <person name="Drula E."/>
            <person name="Kohler A."/>
            <person name="Sanchez-Garcia M."/>
            <person name="Andreopoulos B."/>
            <person name="Barry K.W."/>
            <person name="Bonito G."/>
            <person name="Buee M."/>
            <person name="Carver A."/>
            <person name="Chen C."/>
            <person name="Cichocki N."/>
            <person name="Clum A."/>
            <person name="Culley D."/>
            <person name="Crous P.W."/>
            <person name="Fauchery L."/>
            <person name="Girlanda M."/>
            <person name="Hayes R."/>
            <person name="Keri Z."/>
            <person name="Labutti K."/>
            <person name="Lipzen A."/>
            <person name="Lombard V."/>
            <person name="Magnuson J."/>
            <person name="Maillard F."/>
            <person name="Morin E."/>
            <person name="Murat C."/>
            <person name="Nolan M."/>
            <person name="Ohm R."/>
            <person name="Pangilinan J."/>
            <person name="Pereira M."/>
            <person name="Perotto S."/>
            <person name="Peter M."/>
            <person name="Riley R."/>
            <person name="Sitrit Y."/>
            <person name="Stielow B."/>
            <person name="Szollosi G."/>
            <person name="Zifcakova L."/>
            <person name="Stursova M."/>
            <person name="Spatafora J.W."/>
            <person name="Tedersoo L."/>
            <person name="Vaario L.-M."/>
            <person name="Yamada A."/>
            <person name="Yan M."/>
            <person name="Wang P."/>
            <person name="Xu J."/>
            <person name="Bruns T."/>
            <person name="Baldrian P."/>
            <person name="Vilgalys R."/>
            <person name="Henrissat B."/>
            <person name="Grigoriev I.V."/>
            <person name="Hibbett D."/>
            <person name="Nagy L.G."/>
            <person name="Martin F.M."/>
        </authorList>
    </citation>
    <scope>NUCLEOTIDE SEQUENCE</scope>
    <source>
        <strain evidence="1">P2</strain>
    </source>
</reference>
<dbReference type="Proteomes" id="UP000886501">
    <property type="component" value="Unassembled WGS sequence"/>
</dbReference>
<evidence type="ECO:0000313" key="2">
    <source>
        <dbReference type="Proteomes" id="UP000886501"/>
    </source>
</evidence>
<protein>
    <submittedName>
        <fullName evidence="1">Uncharacterized protein</fullName>
    </submittedName>
</protein>
<evidence type="ECO:0000313" key="1">
    <source>
        <dbReference type="EMBL" id="KAF9647224.1"/>
    </source>
</evidence>
<keyword evidence="2" id="KW-1185">Reference proteome</keyword>
<accession>A0ACB6ZCC9</accession>